<evidence type="ECO:0000256" key="3">
    <source>
        <dbReference type="ARBA" id="ARBA00022884"/>
    </source>
</evidence>
<evidence type="ECO:0000256" key="6">
    <source>
        <dbReference type="ARBA" id="ARBA00035687"/>
    </source>
</evidence>
<evidence type="ECO:0000256" key="4">
    <source>
        <dbReference type="ARBA" id="ARBA00022980"/>
    </source>
</evidence>
<dbReference type="GO" id="GO:0019843">
    <property type="term" value="F:rRNA binding"/>
    <property type="evidence" value="ECO:0007669"/>
    <property type="project" value="UniProtKB-KW"/>
</dbReference>
<dbReference type="InterPro" id="IPR042105">
    <property type="entry name" value="Ribosomal_bL31_sf"/>
</dbReference>
<dbReference type="HOGENOM" id="CLU_114306_4_3_14"/>
<dbReference type="EMBL" id="CP006932">
    <property type="protein sequence ID" value="AHK22626.1"/>
    <property type="molecule type" value="Genomic_DNA"/>
</dbReference>
<name>W8GNM3_9MOLU</name>
<dbReference type="Gene3D" id="4.10.830.30">
    <property type="entry name" value="Ribosomal protein L31"/>
    <property type="match status" value="1"/>
</dbReference>
<accession>W8GNM3</accession>
<dbReference type="GO" id="GO:0003735">
    <property type="term" value="F:structural constituent of ribosome"/>
    <property type="evidence" value="ECO:0007669"/>
    <property type="project" value="InterPro"/>
</dbReference>
<evidence type="ECO:0000256" key="1">
    <source>
        <dbReference type="ARBA" id="ARBA00009296"/>
    </source>
</evidence>
<dbReference type="GO" id="GO:0006412">
    <property type="term" value="P:translation"/>
    <property type="evidence" value="ECO:0007669"/>
    <property type="project" value="UniProtKB-UniRule"/>
</dbReference>
<dbReference type="SUPFAM" id="SSF143800">
    <property type="entry name" value="L28p-like"/>
    <property type="match status" value="1"/>
</dbReference>
<organism evidence="8 9">
    <name type="scientific">Candidatus Hepatoplasma crinochetorum Av</name>
    <dbReference type="NCBI Taxonomy" id="1427984"/>
    <lineage>
        <taxon>Bacteria</taxon>
        <taxon>Bacillati</taxon>
        <taxon>Mycoplasmatota</taxon>
        <taxon>Mollicutes</taxon>
        <taxon>Candidatus Hepatoplasmataceae</taxon>
        <taxon>Candidatus Hepatoplasma</taxon>
    </lineage>
</organism>
<keyword evidence="2 7" id="KW-0699">rRNA-binding</keyword>
<dbReference type="PATRIC" id="fig|1427984.3.peg.505"/>
<sequence>MKENFHPTYHTILVKCATCGTEFKVNSTKEELHIDVCSKCHPFYTGKMGANTKAGRIDKFNKRALQQKK</sequence>
<dbReference type="InterPro" id="IPR002150">
    <property type="entry name" value="Ribosomal_bL31"/>
</dbReference>
<keyword evidence="4 7" id="KW-0689">Ribosomal protein</keyword>
<dbReference type="PROSITE" id="PS01143">
    <property type="entry name" value="RIBOSOMAL_L31"/>
    <property type="match status" value="1"/>
</dbReference>
<dbReference type="InterPro" id="IPR027491">
    <property type="entry name" value="Ribosomal_bL31_A"/>
</dbReference>
<dbReference type="AlphaFoldDB" id="W8GNM3"/>
<dbReference type="PANTHER" id="PTHR33280">
    <property type="entry name" value="50S RIBOSOMAL PROTEIN L31, CHLOROPLASTIC"/>
    <property type="match status" value="1"/>
</dbReference>
<dbReference type="Proteomes" id="UP000019450">
    <property type="component" value="Chromosome"/>
</dbReference>
<dbReference type="OrthoDB" id="9803251at2"/>
<evidence type="ECO:0000256" key="5">
    <source>
        <dbReference type="ARBA" id="ARBA00023274"/>
    </source>
</evidence>
<dbReference type="GO" id="GO:0005840">
    <property type="term" value="C:ribosome"/>
    <property type="evidence" value="ECO:0007669"/>
    <property type="project" value="UniProtKB-KW"/>
</dbReference>
<dbReference type="NCBIfam" id="TIGR00105">
    <property type="entry name" value="L31"/>
    <property type="match status" value="1"/>
</dbReference>
<dbReference type="eggNOG" id="COG0254">
    <property type="taxonomic scope" value="Bacteria"/>
</dbReference>
<proteinExistence type="inferred from homology"/>
<comment type="similarity">
    <text evidence="1 7">Belongs to the bacterial ribosomal protein bL31 family. Type A subfamily.</text>
</comment>
<dbReference type="InterPro" id="IPR034704">
    <property type="entry name" value="Ribosomal_bL28/bL31-like_sf"/>
</dbReference>
<evidence type="ECO:0000256" key="7">
    <source>
        <dbReference type="HAMAP-Rule" id="MF_00501"/>
    </source>
</evidence>
<keyword evidence="5 7" id="KW-0687">Ribonucleoprotein</keyword>
<reference evidence="8 9" key="1">
    <citation type="journal article" date="2014" name="Genome Biol. Evol.">
        <title>Phylogenomics of "Candidatus Hepatoplasma crinochetorum," a Lineage of Mollicutes Associated with Noninsect Arthropods.</title>
        <authorList>
            <person name="Leclercq S."/>
            <person name="Dittmer J."/>
            <person name="Bouchon D."/>
            <person name="Cordaux R."/>
        </authorList>
    </citation>
    <scope>NUCLEOTIDE SEQUENCE [LARGE SCALE GENOMIC DNA]</scope>
    <source>
        <strain evidence="8 9">Av</strain>
    </source>
</reference>
<comment type="function">
    <text evidence="7">Binds the 23S rRNA.</text>
</comment>
<dbReference type="KEGG" id="hcr:X271_00526"/>
<evidence type="ECO:0000313" key="8">
    <source>
        <dbReference type="EMBL" id="AHK22626.1"/>
    </source>
</evidence>
<dbReference type="RefSeq" id="WP_025208913.1">
    <property type="nucleotide sequence ID" value="NZ_CP006932.1"/>
</dbReference>
<comment type="subunit">
    <text evidence="7">Part of the 50S ribosomal subunit.</text>
</comment>
<evidence type="ECO:0000256" key="2">
    <source>
        <dbReference type="ARBA" id="ARBA00022730"/>
    </source>
</evidence>
<comment type="caution">
    <text evidence="7">Lacks conserved residue(s) required for the propagation of feature annotation.</text>
</comment>
<keyword evidence="3 7" id="KW-0694">RNA-binding</keyword>
<protein>
    <recommendedName>
        <fullName evidence="6 7">Large ribosomal subunit protein bL31</fullName>
    </recommendedName>
</protein>
<dbReference type="GO" id="GO:1990904">
    <property type="term" value="C:ribonucleoprotein complex"/>
    <property type="evidence" value="ECO:0007669"/>
    <property type="project" value="UniProtKB-KW"/>
</dbReference>
<gene>
    <name evidence="7 8" type="primary">rpmE</name>
    <name evidence="8" type="ORF">X271_00526</name>
</gene>
<dbReference type="STRING" id="1427984.X271_00526"/>
<dbReference type="Pfam" id="PF01197">
    <property type="entry name" value="Ribosomal_L31"/>
    <property type="match status" value="1"/>
</dbReference>
<evidence type="ECO:0000313" key="9">
    <source>
        <dbReference type="Proteomes" id="UP000019450"/>
    </source>
</evidence>
<dbReference type="NCBIfam" id="NF000612">
    <property type="entry name" value="PRK00019.1"/>
    <property type="match status" value="1"/>
</dbReference>
<keyword evidence="9" id="KW-1185">Reference proteome</keyword>
<dbReference type="PANTHER" id="PTHR33280:SF6">
    <property type="entry name" value="LARGE RIBOSOMAL SUBUNIT PROTEIN BL31A"/>
    <property type="match status" value="1"/>
</dbReference>
<dbReference type="HAMAP" id="MF_00501">
    <property type="entry name" value="Ribosomal_bL31_1"/>
    <property type="match status" value="1"/>
</dbReference>
<dbReference type="PRINTS" id="PR01249">
    <property type="entry name" value="RIBOSOMALL31"/>
</dbReference>